<evidence type="ECO:0000313" key="1">
    <source>
        <dbReference type="Ensembl" id="ENSCGRP00001002326.1"/>
    </source>
</evidence>
<reference evidence="1" key="2">
    <citation type="submission" date="2025-09" db="UniProtKB">
        <authorList>
            <consortium name="Ensembl"/>
        </authorList>
    </citation>
    <scope>IDENTIFICATION</scope>
</reference>
<protein>
    <submittedName>
        <fullName evidence="1">Uncharacterized protein</fullName>
    </submittedName>
</protein>
<dbReference type="GO" id="GO:0036064">
    <property type="term" value="C:ciliary basal body"/>
    <property type="evidence" value="ECO:0007669"/>
    <property type="project" value="TreeGrafter"/>
</dbReference>
<dbReference type="OMA" id="WHEVFAH"/>
<dbReference type="GO" id="GO:1904491">
    <property type="term" value="P:protein localization to ciliary transition zone"/>
    <property type="evidence" value="ECO:0007669"/>
    <property type="project" value="TreeGrafter"/>
</dbReference>
<accession>A0A8C2LFL3</accession>
<dbReference type="InterPro" id="IPR029775">
    <property type="entry name" value="NPHP4"/>
</dbReference>
<dbReference type="GO" id="GO:0090090">
    <property type="term" value="P:negative regulation of canonical Wnt signaling pathway"/>
    <property type="evidence" value="ECO:0007669"/>
    <property type="project" value="InterPro"/>
</dbReference>
<dbReference type="Proteomes" id="UP000694386">
    <property type="component" value="Unplaced"/>
</dbReference>
<dbReference type="PANTHER" id="PTHR31043:SF3">
    <property type="entry name" value="NEPHROCYSTIN-4"/>
    <property type="match status" value="1"/>
</dbReference>
<dbReference type="GO" id="GO:0097546">
    <property type="term" value="C:ciliary base"/>
    <property type="evidence" value="ECO:0007669"/>
    <property type="project" value="TreeGrafter"/>
</dbReference>
<proteinExistence type="predicted"/>
<reference evidence="1" key="1">
    <citation type="submission" date="2025-08" db="UniProtKB">
        <authorList>
            <consortium name="Ensembl"/>
        </authorList>
    </citation>
    <scope>IDENTIFICATION</scope>
</reference>
<organism evidence="1 2">
    <name type="scientific">Cricetulus griseus</name>
    <name type="common">Chinese hamster</name>
    <name type="synonym">Cricetulus barabensis griseus</name>
    <dbReference type="NCBI Taxonomy" id="10029"/>
    <lineage>
        <taxon>Eukaryota</taxon>
        <taxon>Metazoa</taxon>
        <taxon>Chordata</taxon>
        <taxon>Craniata</taxon>
        <taxon>Vertebrata</taxon>
        <taxon>Euteleostomi</taxon>
        <taxon>Mammalia</taxon>
        <taxon>Eutheria</taxon>
        <taxon>Euarchontoglires</taxon>
        <taxon>Glires</taxon>
        <taxon>Rodentia</taxon>
        <taxon>Myomorpha</taxon>
        <taxon>Muroidea</taxon>
        <taxon>Cricetidae</taxon>
        <taxon>Cricetinae</taxon>
        <taxon>Cricetulus</taxon>
    </lineage>
</organism>
<dbReference type="Ensembl" id="ENSCGRT00001003024.1">
    <property type="protein sequence ID" value="ENSCGRP00001002326.1"/>
    <property type="gene ID" value="ENSCGRG00001002486.1"/>
</dbReference>
<name>A0A8C2LFL3_CRIGR</name>
<dbReference type="GO" id="GO:0097730">
    <property type="term" value="C:non-motile cilium"/>
    <property type="evidence" value="ECO:0007669"/>
    <property type="project" value="InterPro"/>
</dbReference>
<dbReference type="PANTHER" id="PTHR31043">
    <property type="entry name" value="NEPHROCYSTIN-4"/>
    <property type="match status" value="1"/>
</dbReference>
<dbReference type="AlphaFoldDB" id="A0A8C2LFL3"/>
<dbReference type="GO" id="GO:0035869">
    <property type="term" value="C:ciliary transition zone"/>
    <property type="evidence" value="ECO:0007669"/>
    <property type="project" value="TreeGrafter"/>
</dbReference>
<sequence>MDGWHRIFTQNTIVPPHPLRARQLGKESTAFQCVLKWLDGPLIKQGILDMLSELECHLRVSLFDVTYKHFFGRTWKTVTKSSNQLSRQPPRIIFNESITYISSGSSLCGSEVLNLSNALAI</sequence>
<evidence type="ECO:0000313" key="2">
    <source>
        <dbReference type="Proteomes" id="UP000694386"/>
    </source>
</evidence>